<dbReference type="RefSeq" id="WP_224197192.1">
    <property type="nucleotide sequence ID" value="NZ_JAIRAU010000057.1"/>
</dbReference>
<dbReference type="InterPro" id="IPR029063">
    <property type="entry name" value="SAM-dependent_MTases_sf"/>
</dbReference>
<keyword evidence="1" id="KW-0489">Methyltransferase</keyword>
<keyword evidence="2" id="KW-1185">Reference proteome</keyword>
<dbReference type="Proteomes" id="UP001139031">
    <property type="component" value="Unassembled WGS sequence"/>
</dbReference>
<keyword evidence="1" id="KW-0808">Transferase</keyword>
<accession>A0ABS7U565</accession>
<protein>
    <submittedName>
        <fullName evidence="1">TylF/MycF family methyltransferase</fullName>
    </submittedName>
</protein>
<dbReference type="PANTHER" id="PTHR40036">
    <property type="entry name" value="MACROCIN O-METHYLTRANSFERASE"/>
    <property type="match status" value="1"/>
</dbReference>
<comment type="caution">
    <text evidence="1">The sequence shown here is derived from an EMBL/GenBank/DDBJ whole genome shotgun (WGS) entry which is preliminary data.</text>
</comment>
<dbReference type="InterPro" id="IPR008884">
    <property type="entry name" value="TylF_MeTrfase"/>
</dbReference>
<proteinExistence type="predicted"/>
<gene>
    <name evidence="1" type="ORF">K7C98_39965</name>
</gene>
<dbReference type="SUPFAM" id="SSF53335">
    <property type="entry name" value="S-adenosyl-L-methionine-dependent methyltransferases"/>
    <property type="match status" value="1"/>
</dbReference>
<dbReference type="PANTHER" id="PTHR40036:SF1">
    <property type="entry name" value="MACROCIN O-METHYLTRANSFERASE"/>
    <property type="match status" value="1"/>
</dbReference>
<name>A0ABS7U565_9BACT</name>
<sequence>MGAPARLKELLTRVGAHLSSRTVHNLNAALNYLEAGRWMATRGFDTSRRAAHRFDTYAEIAATLGDARVLYLEFGVHRGESIARWAELLPGTGCRFVGFDSFEGLPEDWTAIDRKGTFSTGGAAPAVQDPRVSFVKGWFDATLPAFVVPPHERLVLHFDADLYSSTRTALLALEQHMSVGTYLLFDEFADRNHELRAFDEFWAAHPEWGFRLAGCDRILARVAFERVR</sequence>
<organism evidence="1 2">
    <name type="scientific">Nannocystis pusilla</name>
    <dbReference type="NCBI Taxonomy" id="889268"/>
    <lineage>
        <taxon>Bacteria</taxon>
        <taxon>Pseudomonadati</taxon>
        <taxon>Myxococcota</taxon>
        <taxon>Polyangia</taxon>
        <taxon>Nannocystales</taxon>
        <taxon>Nannocystaceae</taxon>
        <taxon>Nannocystis</taxon>
    </lineage>
</organism>
<reference evidence="1" key="1">
    <citation type="submission" date="2021-08" db="EMBL/GenBank/DDBJ databases">
        <authorList>
            <person name="Stevens D.C."/>
        </authorList>
    </citation>
    <scope>NUCLEOTIDE SEQUENCE</scope>
    <source>
        <strain evidence="1">DSM 53165</strain>
    </source>
</reference>
<evidence type="ECO:0000313" key="2">
    <source>
        <dbReference type="Proteomes" id="UP001139031"/>
    </source>
</evidence>
<dbReference type="GO" id="GO:0008168">
    <property type="term" value="F:methyltransferase activity"/>
    <property type="evidence" value="ECO:0007669"/>
    <property type="project" value="UniProtKB-KW"/>
</dbReference>
<dbReference type="Gene3D" id="3.40.50.150">
    <property type="entry name" value="Vaccinia Virus protein VP39"/>
    <property type="match status" value="1"/>
</dbReference>
<dbReference type="Pfam" id="PF05711">
    <property type="entry name" value="TylF"/>
    <property type="match status" value="1"/>
</dbReference>
<dbReference type="EMBL" id="JAIRAU010000057">
    <property type="protein sequence ID" value="MBZ5715450.1"/>
    <property type="molecule type" value="Genomic_DNA"/>
</dbReference>
<evidence type="ECO:0000313" key="1">
    <source>
        <dbReference type="EMBL" id="MBZ5715450.1"/>
    </source>
</evidence>
<dbReference type="GO" id="GO:0032259">
    <property type="term" value="P:methylation"/>
    <property type="evidence" value="ECO:0007669"/>
    <property type="project" value="UniProtKB-KW"/>
</dbReference>